<evidence type="ECO:0000256" key="11">
    <source>
        <dbReference type="ARBA" id="ARBA00023316"/>
    </source>
</evidence>
<dbReference type="PANTHER" id="PTHR32282:SF34">
    <property type="entry name" value="PENICILLIN-BINDING PROTEIN 1A"/>
    <property type="match status" value="1"/>
</dbReference>
<feature type="compositionally biased region" description="Basic residues" evidence="14">
    <location>
        <begin position="407"/>
        <end position="420"/>
    </location>
</feature>
<evidence type="ECO:0000256" key="8">
    <source>
        <dbReference type="ARBA" id="ARBA00022960"/>
    </source>
</evidence>
<dbReference type="PANTHER" id="PTHR32282">
    <property type="entry name" value="BINDING PROTEIN TRANSPEPTIDASE, PUTATIVE-RELATED"/>
    <property type="match status" value="1"/>
</dbReference>
<comment type="catalytic activity">
    <reaction evidence="13">
        <text>[GlcNAc-(1-&gt;4)-Mur2Ac(oyl-L-Ala-gamma-D-Glu-L-Lys-D-Ala-D-Ala)](n)-di-trans,octa-cis-undecaprenyl diphosphate + beta-D-GlcNAc-(1-&gt;4)-Mur2Ac(oyl-L-Ala-gamma-D-Glu-L-Lys-D-Ala-D-Ala)-di-trans,octa-cis-undecaprenyl diphosphate = [GlcNAc-(1-&gt;4)-Mur2Ac(oyl-L-Ala-gamma-D-Glu-L-Lys-D-Ala-D-Ala)](n+1)-di-trans,octa-cis-undecaprenyl diphosphate + di-trans,octa-cis-undecaprenyl diphosphate + H(+)</text>
        <dbReference type="Rhea" id="RHEA:23708"/>
        <dbReference type="Rhea" id="RHEA-COMP:9602"/>
        <dbReference type="Rhea" id="RHEA-COMP:9603"/>
        <dbReference type="ChEBI" id="CHEBI:15378"/>
        <dbReference type="ChEBI" id="CHEBI:58405"/>
        <dbReference type="ChEBI" id="CHEBI:60033"/>
        <dbReference type="ChEBI" id="CHEBI:78435"/>
        <dbReference type="EC" id="2.4.99.28"/>
    </reaction>
</comment>
<feature type="compositionally biased region" description="Gly residues" evidence="14">
    <location>
        <begin position="1122"/>
        <end position="1168"/>
    </location>
</feature>
<accession>A0A367F4S4</accession>
<evidence type="ECO:0000313" key="18">
    <source>
        <dbReference type="EMBL" id="RCG24530.1"/>
    </source>
</evidence>
<dbReference type="InterPro" id="IPR036950">
    <property type="entry name" value="PBP_transglycosylase"/>
</dbReference>
<evidence type="ECO:0000256" key="7">
    <source>
        <dbReference type="ARBA" id="ARBA00022801"/>
    </source>
</evidence>
<dbReference type="FunFam" id="1.10.3810.10:FF:000001">
    <property type="entry name" value="Penicillin-binding protein 1A"/>
    <property type="match status" value="1"/>
</dbReference>
<evidence type="ECO:0000256" key="4">
    <source>
        <dbReference type="ARBA" id="ARBA00022670"/>
    </source>
</evidence>
<organism evidence="18 19">
    <name type="scientific">Streptomyces reniochalinae</name>
    <dbReference type="NCBI Taxonomy" id="2250578"/>
    <lineage>
        <taxon>Bacteria</taxon>
        <taxon>Bacillati</taxon>
        <taxon>Actinomycetota</taxon>
        <taxon>Actinomycetes</taxon>
        <taxon>Kitasatosporales</taxon>
        <taxon>Streptomycetaceae</taxon>
        <taxon>Streptomyces</taxon>
    </lineage>
</organism>
<feature type="region of interest" description="Disordered" evidence="14">
    <location>
        <begin position="1052"/>
        <end position="1168"/>
    </location>
</feature>
<feature type="region of interest" description="Disordered" evidence="14">
    <location>
        <begin position="1"/>
        <end position="420"/>
    </location>
</feature>
<feature type="compositionally biased region" description="Gly residues" evidence="14">
    <location>
        <begin position="328"/>
        <end position="346"/>
    </location>
</feature>
<evidence type="ECO:0000256" key="15">
    <source>
        <dbReference type="SAM" id="Phobius"/>
    </source>
</evidence>
<dbReference type="InterPro" id="IPR001460">
    <property type="entry name" value="PCN-bd_Tpept"/>
</dbReference>
<keyword evidence="9" id="KW-0573">Peptidoglycan synthesis</keyword>
<keyword evidence="3" id="KW-0121">Carboxypeptidase</keyword>
<dbReference type="SUPFAM" id="SSF56601">
    <property type="entry name" value="beta-lactamase/transpeptidase-like"/>
    <property type="match status" value="1"/>
</dbReference>
<comment type="catalytic activity">
    <reaction evidence="12">
        <text>Preferential cleavage: (Ac)2-L-Lys-D-Ala-|-D-Ala. Also transpeptidation of peptidyl-alanyl moieties that are N-acyl substituents of D-alanine.</text>
        <dbReference type="EC" id="3.4.16.4"/>
    </reaction>
</comment>
<evidence type="ECO:0000256" key="5">
    <source>
        <dbReference type="ARBA" id="ARBA00022676"/>
    </source>
</evidence>
<proteinExistence type="inferred from homology"/>
<feature type="compositionally biased region" description="Low complexity" evidence="14">
    <location>
        <begin position="193"/>
        <end position="216"/>
    </location>
</feature>
<keyword evidence="15" id="KW-1133">Transmembrane helix</keyword>
<dbReference type="RefSeq" id="WP_114013722.1">
    <property type="nucleotide sequence ID" value="NZ_QOIM01000020.1"/>
</dbReference>
<feature type="compositionally biased region" description="Pro residues" evidence="14">
    <location>
        <begin position="1101"/>
        <end position="1116"/>
    </location>
</feature>
<feature type="compositionally biased region" description="Low complexity" evidence="14">
    <location>
        <begin position="311"/>
        <end position="327"/>
    </location>
</feature>
<feature type="compositionally biased region" description="Low complexity" evidence="14">
    <location>
        <begin position="37"/>
        <end position="58"/>
    </location>
</feature>
<keyword evidence="6" id="KW-0808">Transferase</keyword>
<dbReference type="Gene3D" id="3.40.710.10">
    <property type="entry name" value="DD-peptidase/beta-lactamase superfamily"/>
    <property type="match status" value="1"/>
</dbReference>
<comment type="similarity">
    <text evidence="2">In the N-terminal section; belongs to the glycosyltransferase 51 family.</text>
</comment>
<keyword evidence="15" id="KW-0472">Membrane</keyword>
<feature type="compositionally biased region" description="Gly residues" evidence="14">
    <location>
        <begin position="157"/>
        <end position="172"/>
    </location>
</feature>
<evidence type="ECO:0000259" key="17">
    <source>
        <dbReference type="Pfam" id="PF00912"/>
    </source>
</evidence>
<dbReference type="EMBL" id="QOIM01000020">
    <property type="protein sequence ID" value="RCG24530.1"/>
    <property type="molecule type" value="Genomic_DNA"/>
</dbReference>
<dbReference type="GO" id="GO:0008360">
    <property type="term" value="P:regulation of cell shape"/>
    <property type="evidence" value="ECO:0007669"/>
    <property type="project" value="UniProtKB-KW"/>
</dbReference>
<dbReference type="Proteomes" id="UP000253507">
    <property type="component" value="Unassembled WGS sequence"/>
</dbReference>
<dbReference type="GO" id="GO:0009002">
    <property type="term" value="F:serine-type D-Ala-D-Ala carboxypeptidase activity"/>
    <property type="evidence" value="ECO:0007669"/>
    <property type="project" value="UniProtKB-EC"/>
</dbReference>
<feature type="compositionally biased region" description="Low complexity" evidence="14">
    <location>
        <begin position="135"/>
        <end position="156"/>
    </location>
</feature>
<comment type="caution">
    <text evidence="18">The sequence shown here is derived from an EMBL/GenBank/DDBJ whole genome shotgun (WGS) entry which is preliminary data.</text>
</comment>
<gene>
    <name evidence="18" type="ORF">DQ392_02045</name>
</gene>
<dbReference type="GO" id="GO:0008658">
    <property type="term" value="F:penicillin binding"/>
    <property type="evidence" value="ECO:0007669"/>
    <property type="project" value="InterPro"/>
</dbReference>
<dbReference type="GO" id="GO:0006508">
    <property type="term" value="P:proteolysis"/>
    <property type="evidence" value="ECO:0007669"/>
    <property type="project" value="UniProtKB-KW"/>
</dbReference>
<dbReference type="GO" id="GO:0008955">
    <property type="term" value="F:peptidoglycan glycosyltransferase activity"/>
    <property type="evidence" value="ECO:0007669"/>
    <property type="project" value="UniProtKB-EC"/>
</dbReference>
<evidence type="ECO:0000256" key="3">
    <source>
        <dbReference type="ARBA" id="ARBA00022645"/>
    </source>
</evidence>
<keyword evidence="7" id="KW-0378">Hydrolase</keyword>
<keyword evidence="11" id="KW-0961">Cell wall biogenesis/degradation</keyword>
<dbReference type="InterPro" id="IPR050396">
    <property type="entry name" value="Glycosyltr_51/Transpeptidase"/>
</dbReference>
<feature type="compositionally biased region" description="Low complexity" evidence="14">
    <location>
        <begin position="224"/>
        <end position="244"/>
    </location>
</feature>
<dbReference type="InterPro" id="IPR001264">
    <property type="entry name" value="Glyco_trans_51"/>
</dbReference>
<evidence type="ECO:0000256" key="2">
    <source>
        <dbReference type="ARBA" id="ARBA00007739"/>
    </source>
</evidence>
<evidence type="ECO:0000256" key="10">
    <source>
        <dbReference type="ARBA" id="ARBA00023268"/>
    </source>
</evidence>
<evidence type="ECO:0000256" key="12">
    <source>
        <dbReference type="ARBA" id="ARBA00034000"/>
    </source>
</evidence>
<evidence type="ECO:0000313" key="19">
    <source>
        <dbReference type="Proteomes" id="UP000253507"/>
    </source>
</evidence>
<dbReference type="InterPro" id="IPR023346">
    <property type="entry name" value="Lysozyme-like_dom_sf"/>
</dbReference>
<evidence type="ECO:0000256" key="9">
    <source>
        <dbReference type="ARBA" id="ARBA00022984"/>
    </source>
</evidence>
<feature type="domain" description="Penicillin-binding protein transpeptidase" evidence="16">
    <location>
        <begin position="755"/>
        <end position="1012"/>
    </location>
</feature>
<keyword evidence="15" id="KW-0812">Transmembrane</keyword>
<feature type="compositionally biased region" description="Gly residues" evidence="14">
    <location>
        <begin position="370"/>
        <end position="384"/>
    </location>
</feature>
<protein>
    <submittedName>
        <fullName evidence="18">Penicillin-binding protein</fullName>
    </submittedName>
</protein>
<keyword evidence="19" id="KW-1185">Reference proteome</keyword>
<keyword evidence="10" id="KW-0511">Multifunctional enzyme</keyword>
<feature type="transmembrane region" description="Helical" evidence="15">
    <location>
        <begin position="433"/>
        <end position="455"/>
    </location>
</feature>
<dbReference type="InterPro" id="IPR012338">
    <property type="entry name" value="Beta-lactam/transpept-like"/>
</dbReference>
<feature type="domain" description="Glycosyl transferase family 51" evidence="17">
    <location>
        <begin position="484"/>
        <end position="652"/>
    </location>
</feature>
<dbReference type="AlphaFoldDB" id="A0A367F4S4"/>
<keyword evidence="5" id="KW-0328">Glycosyltransferase</keyword>
<name>A0A367F4S4_9ACTN</name>
<sequence length="1168" mass="117693">MSDEPNSDAEGREPESDGPPEKSPAQGDAPAKREQPGKPAGPAANPAPKRTARGAKPGPRSPAPAPGARANAGDSSASTTPGDRPTRDEAASNASGASDRGPSGEGGPDARTSAQGAFDENTLDGEAASGEGTPSSGASGSRASRGGAASGDEPASGKGGAADGDGSGGEGPDSGEPDTGVPGAGGAPGKSRIPMTSSTPGTSGIPTTSSTPAKAGPPKDDPSDGSAADDASSADPGTAAPGTDPGTGGPSHPPKGTAAAQPRPDAEGSTPEGDAPESGTAENGTAENGAVGGAAPESGATRAIRTTSWGAAAAAAEAATHGTPSPAGSGGSGPATGADSAGGGDTAAGTAGVDPTSPAGTAIMGQAAAGSGGPGAPGGSGDPEGPGAAQTPPAASDEAGMMEKKGKKEKGKKGREKRRRTGWRRLLPTWRMVLGGLLLIVLLISGALVAGYLLVSIPAPNEAAAAQTNVYLYADGSQIARDGDINRESVPLSKVPKKTQHAVLAAEDRDFYHESAVDPQAMARAGWNMLTGGGRQSGSTITQQYVKNYYLSQDQTVTRKAKEFFIALKLDNEVSKNEVLQGYLNTSYFGRNAYGIQSAAHSYFGKEAGELTTEESAYLAALVNSPNAYDTRAHPENKKRAVARWNYVLDGMVEEGWLKKSDRKGMEFPEPDEPKPPRNMSGERGYLVEAVKNYLTSNHIIDEQRLRAGGFRITTTFQPEKQKAMRDAVDDKLMSKLDKKNRKIDKYVRAGGASVDPKTGKVVAMYGGIGFTEQYTNAATSREYQVGSTFKPFVFTSAVQNKSTTQDGRPIKLNTVYDGTNKREVVSDGQGTDYAPANEDDRSYGQIPVTTAMDKSVNSVFAQMGIDVGPKKVKQTAVDLGLPKTTPNLTEDGSIALGVATASPLDMAEAYATLANHGKHGHYSMASKITRGGEVVDLPDHDSKRTVSRAAADTTTASLRSVVEGGTGTAAQAAGRPAAGKTGTAEEDKAAWFAGYTPDLATVVGVMGKDPANGAQKPLYGAGGQPRVNGGGFPAEIWGAYTKEALEGRPATKFDLDTTGGGSVPSTRSPGTSQPPSGPPTSQGPSDEPSQPQEPTDDPSTPEPPTTGPPTSPGPSIPETGGADGGDPGGGPGGDGGNGDPGGGPGGDGAVGGNGDPGGGGAPGVRER</sequence>
<dbReference type="Pfam" id="PF00905">
    <property type="entry name" value="Transpeptidase"/>
    <property type="match status" value="1"/>
</dbReference>
<evidence type="ECO:0000256" key="13">
    <source>
        <dbReference type="ARBA" id="ARBA00049902"/>
    </source>
</evidence>
<dbReference type="GO" id="GO:0009252">
    <property type="term" value="P:peptidoglycan biosynthetic process"/>
    <property type="evidence" value="ECO:0007669"/>
    <property type="project" value="UniProtKB-KW"/>
</dbReference>
<reference evidence="18 19" key="1">
    <citation type="submission" date="2018-06" db="EMBL/GenBank/DDBJ databases">
        <title>Streptomyces reniochalinae sp. nov. and Streptomyces diacarnus sp. nov. from marine sponges.</title>
        <authorList>
            <person name="Li L."/>
        </authorList>
    </citation>
    <scope>NUCLEOTIDE SEQUENCE [LARGE SCALE GENOMIC DNA]</scope>
    <source>
        <strain evidence="18 19">LHW50302</strain>
    </source>
</reference>
<dbReference type="SUPFAM" id="SSF53955">
    <property type="entry name" value="Lysozyme-like"/>
    <property type="match status" value="1"/>
</dbReference>
<feature type="region of interest" description="Disordered" evidence="14">
    <location>
        <begin position="963"/>
        <end position="985"/>
    </location>
</feature>
<evidence type="ECO:0000256" key="1">
    <source>
        <dbReference type="ARBA" id="ARBA00007090"/>
    </source>
</evidence>
<dbReference type="Pfam" id="PF00912">
    <property type="entry name" value="Transgly"/>
    <property type="match status" value="1"/>
</dbReference>
<dbReference type="GO" id="GO:0071555">
    <property type="term" value="P:cell wall organization"/>
    <property type="evidence" value="ECO:0007669"/>
    <property type="project" value="UniProtKB-KW"/>
</dbReference>
<comment type="similarity">
    <text evidence="1">In the C-terminal section; belongs to the transpeptidase family.</text>
</comment>
<evidence type="ECO:0000256" key="6">
    <source>
        <dbReference type="ARBA" id="ARBA00022679"/>
    </source>
</evidence>
<dbReference type="OrthoDB" id="8865355at2"/>
<evidence type="ECO:0000256" key="14">
    <source>
        <dbReference type="SAM" id="MobiDB-lite"/>
    </source>
</evidence>
<dbReference type="Gene3D" id="1.10.3810.10">
    <property type="entry name" value="Biosynthetic peptidoglycan transglycosylase-like"/>
    <property type="match status" value="1"/>
</dbReference>
<feature type="compositionally biased region" description="Low complexity" evidence="14">
    <location>
        <begin position="969"/>
        <end position="982"/>
    </location>
</feature>
<keyword evidence="8" id="KW-0133">Cell shape</keyword>
<keyword evidence="4" id="KW-0645">Protease</keyword>
<evidence type="ECO:0000259" key="16">
    <source>
        <dbReference type="Pfam" id="PF00905"/>
    </source>
</evidence>
<feature type="compositionally biased region" description="Low complexity" evidence="14">
    <location>
        <begin position="1065"/>
        <end position="1094"/>
    </location>
</feature>
<dbReference type="GO" id="GO:0030288">
    <property type="term" value="C:outer membrane-bounded periplasmic space"/>
    <property type="evidence" value="ECO:0007669"/>
    <property type="project" value="TreeGrafter"/>
</dbReference>